<dbReference type="AlphaFoldDB" id="A0AAI8KEZ2"/>
<protein>
    <submittedName>
        <fullName evidence="2">DUF1127 domain-containing protein</fullName>
    </submittedName>
</protein>
<name>A0AAI8KEZ2_9PSED</name>
<organism evidence="2 3">
    <name type="scientific">Pseudomonas parafulva</name>
    <dbReference type="NCBI Taxonomy" id="157782"/>
    <lineage>
        <taxon>Bacteria</taxon>
        <taxon>Pseudomonadati</taxon>
        <taxon>Pseudomonadota</taxon>
        <taxon>Gammaproteobacteria</taxon>
        <taxon>Pseudomonadales</taxon>
        <taxon>Pseudomonadaceae</taxon>
        <taxon>Pseudomonas</taxon>
    </lineage>
</organism>
<reference evidence="2 3" key="1">
    <citation type="submission" date="2018-08" db="EMBL/GenBank/DDBJ databases">
        <authorList>
            <person name="Lee Y."/>
            <person name="Kakembo D."/>
        </authorList>
    </citation>
    <scope>NUCLEOTIDE SEQUENCE [LARGE SCALE GENOMIC DNA]</scope>
    <source>
        <strain evidence="2 3">JBCS1880</strain>
    </source>
</reference>
<dbReference type="EMBL" id="CP031641">
    <property type="protein sequence ID" value="AXO90566.1"/>
    <property type="molecule type" value="Genomic_DNA"/>
</dbReference>
<sequence>MTGMSDVRLMLQADECAAGQPSRLSCAPVDLGSWRLMLHRWQSRKLLRELSDQQLLDIGLSREQAWEEGCKPFWRG</sequence>
<evidence type="ECO:0000313" key="2">
    <source>
        <dbReference type="EMBL" id="AXO90566.1"/>
    </source>
</evidence>
<keyword evidence="3" id="KW-1185">Reference proteome</keyword>
<dbReference type="Proteomes" id="UP000258127">
    <property type="component" value="Chromosome"/>
</dbReference>
<proteinExistence type="predicted"/>
<dbReference type="Pfam" id="PF06568">
    <property type="entry name" value="YjiS-like"/>
    <property type="match status" value="1"/>
</dbReference>
<accession>A0AAI8KEZ2</accession>
<gene>
    <name evidence="2" type="ORF">DZC75_22115</name>
</gene>
<dbReference type="InterPro" id="IPR009506">
    <property type="entry name" value="YjiS-like"/>
</dbReference>
<feature type="domain" description="YjiS-like" evidence="1">
    <location>
        <begin position="34"/>
        <end position="65"/>
    </location>
</feature>
<evidence type="ECO:0000313" key="3">
    <source>
        <dbReference type="Proteomes" id="UP000258127"/>
    </source>
</evidence>
<evidence type="ECO:0000259" key="1">
    <source>
        <dbReference type="Pfam" id="PF06568"/>
    </source>
</evidence>